<dbReference type="RefSeq" id="WP_298405313.1">
    <property type="nucleotide sequence ID" value="NZ_JBFSHR010000020.1"/>
</dbReference>
<dbReference type="PANTHER" id="PTHR10788">
    <property type="entry name" value="TREHALOSE-6-PHOSPHATE SYNTHASE"/>
    <property type="match status" value="1"/>
</dbReference>
<sequence length="453" mass="49945">MPHIARYLFVTNRGPVQLGADAQTLVRSGGGLASGLLGLMEHQGNAEVRWLFPVSSEGELAAARSGSYATIQSGLLPAAVDAGAHRTAYEVIANQYFWYLFHGLFDLSFEPIFNTDFFQAYEQYRVFNSQIADAVWRLDLANTTIVVNDYHLMLVPQLLRDLGFTGPIVLFFHTPICTAGESKVIPASLRQELTTSFAAANAIGLHADRWAQNLVDSFGSRGPSLPRTIVAPIPADATTILNSLDDESVAREREQLGALTLGLPTILRVDRIEPSKNLLRGVWAIDELLRRQPKAIGAFRAMLFAYPSRATIPKYQRLVTQLETLVGEVNERWQHRGWEPIHLDLSDRPTRSLASYQLFDTLLVNPLRDGLNLVVFEAALAAKPSAQIVLSTGAGASEHVGQWLELIDPLDIVATAEALERGRLEGGDLGPVRTWTEGNTWTRWLETISAAVR</sequence>
<proteinExistence type="inferred from homology"/>
<dbReference type="Gene3D" id="3.40.50.2000">
    <property type="entry name" value="Glycogen Phosphorylase B"/>
    <property type="match status" value="2"/>
</dbReference>
<dbReference type="InterPro" id="IPR001830">
    <property type="entry name" value="Glyco_trans_20"/>
</dbReference>
<comment type="caution">
    <text evidence="2">The sequence shown here is derived from an EMBL/GenBank/DDBJ whole genome shotgun (WGS) entry which is preliminary data.</text>
</comment>
<name>A0ABV3Y4X5_9ACTN</name>
<comment type="similarity">
    <text evidence="1">Belongs to the glycosyltransferase 20 family.</text>
</comment>
<reference evidence="2 3" key="1">
    <citation type="submission" date="2024-07" db="EMBL/GenBank/DDBJ databases">
        <title>Draft Genome Sequence of Ferrimicrobium acidiphilum Strain YE2023, Isolated from a Pulp of Bioleach Reactor.</title>
        <authorList>
            <person name="Elkina Y.A."/>
            <person name="Bulaeva A.G."/>
            <person name="Beletsky A.V."/>
            <person name="Mardanov A.V."/>
        </authorList>
    </citation>
    <scope>NUCLEOTIDE SEQUENCE [LARGE SCALE GENOMIC DNA]</scope>
    <source>
        <strain evidence="2 3">YE2023</strain>
    </source>
</reference>
<dbReference type="Pfam" id="PF00982">
    <property type="entry name" value="Glyco_transf_20"/>
    <property type="match status" value="1"/>
</dbReference>
<dbReference type="SUPFAM" id="SSF53756">
    <property type="entry name" value="UDP-Glycosyltransferase/glycogen phosphorylase"/>
    <property type="match status" value="1"/>
</dbReference>
<accession>A0ABV3Y4X5</accession>
<protein>
    <submittedName>
        <fullName evidence="2">Trehalose-6-phosphate synthase</fullName>
    </submittedName>
</protein>
<evidence type="ECO:0000313" key="2">
    <source>
        <dbReference type="EMBL" id="MEX6429583.1"/>
    </source>
</evidence>
<dbReference type="PANTHER" id="PTHR10788:SF106">
    <property type="entry name" value="BCDNA.GH08860"/>
    <property type="match status" value="1"/>
</dbReference>
<evidence type="ECO:0000256" key="1">
    <source>
        <dbReference type="ARBA" id="ARBA00008799"/>
    </source>
</evidence>
<gene>
    <name evidence="2" type="ORF">AB6A68_06985</name>
</gene>
<keyword evidence="3" id="KW-1185">Reference proteome</keyword>
<dbReference type="EMBL" id="JBFSHR010000020">
    <property type="protein sequence ID" value="MEX6429583.1"/>
    <property type="molecule type" value="Genomic_DNA"/>
</dbReference>
<organism evidence="2 3">
    <name type="scientific">Ferrimicrobium acidiphilum</name>
    <dbReference type="NCBI Taxonomy" id="121039"/>
    <lineage>
        <taxon>Bacteria</taxon>
        <taxon>Bacillati</taxon>
        <taxon>Actinomycetota</taxon>
        <taxon>Acidimicrobiia</taxon>
        <taxon>Acidimicrobiales</taxon>
        <taxon>Acidimicrobiaceae</taxon>
        <taxon>Ferrimicrobium</taxon>
    </lineage>
</organism>
<dbReference type="Proteomes" id="UP001560267">
    <property type="component" value="Unassembled WGS sequence"/>
</dbReference>
<evidence type="ECO:0000313" key="3">
    <source>
        <dbReference type="Proteomes" id="UP001560267"/>
    </source>
</evidence>